<evidence type="ECO:0000313" key="3">
    <source>
        <dbReference type="Proteomes" id="UP001280121"/>
    </source>
</evidence>
<protein>
    <submittedName>
        <fullName evidence="2">Uncharacterized protein</fullName>
    </submittedName>
</protein>
<keyword evidence="3" id="KW-1185">Reference proteome</keyword>
<organism evidence="2 3">
    <name type="scientific">Dipteronia dyeriana</name>
    <dbReference type="NCBI Taxonomy" id="168575"/>
    <lineage>
        <taxon>Eukaryota</taxon>
        <taxon>Viridiplantae</taxon>
        <taxon>Streptophyta</taxon>
        <taxon>Embryophyta</taxon>
        <taxon>Tracheophyta</taxon>
        <taxon>Spermatophyta</taxon>
        <taxon>Magnoliopsida</taxon>
        <taxon>eudicotyledons</taxon>
        <taxon>Gunneridae</taxon>
        <taxon>Pentapetalae</taxon>
        <taxon>rosids</taxon>
        <taxon>malvids</taxon>
        <taxon>Sapindales</taxon>
        <taxon>Sapindaceae</taxon>
        <taxon>Hippocastanoideae</taxon>
        <taxon>Acereae</taxon>
        <taxon>Dipteronia</taxon>
    </lineage>
</organism>
<dbReference type="EMBL" id="JANJYI010000002">
    <property type="protein sequence ID" value="KAK2658592.1"/>
    <property type="molecule type" value="Genomic_DNA"/>
</dbReference>
<evidence type="ECO:0000313" key="2">
    <source>
        <dbReference type="EMBL" id="KAK2658592.1"/>
    </source>
</evidence>
<gene>
    <name evidence="2" type="ORF">Ddye_005125</name>
</gene>
<proteinExistence type="predicted"/>
<feature type="region of interest" description="Disordered" evidence="1">
    <location>
        <begin position="42"/>
        <end position="75"/>
    </location>
</feature>
<reference evidence="2" key="1">
    <citation type="journal article" date="2023" name="Plant J.">
        <title>Genome sequences and population genomics provide insights into the demographic history, inbreeding, and mutation load of two 'living fossil' tree species of Dipteronia.</title>
        <authorList>
            <person name="Feng Y."/>
            <person name="Comes H.P."/>
            <person name="Chen J."/>
            <person name="Zhu S."/>
            <person name="Lu R."/>
            <person name="Zhang X."/>
            <person name="Li P."/>
            <person name="Qiu J."/>
            <person name="Olsen K.M."/>
            <person name="Qiu Y."/>
        </authorList>
    </citation>
    <scope>NUCLEOTIDE SEQUENCE</scope>
    <source>
        <strain evidence="2">KIB01</strain>
    </source>
</reference>
<dbReference type="Proteomes" id="UP001280121">
    <property type="component" value="Unassembled WGS sequence"/>
</dbReference>
<comment type="caution">
    <text evidence="2">The sequence shown here is derived from an EMBL/GenBank/DDBJ whole genome shotgun (WGS) entry which is preliminary data.</text>
</comment>
<dbReference type="AlphaFoldDB" id="A0AAD9XG26"/>
<accession>A0AAD9XG26</accession>
<name>A0AAD9XG26_9ROSI</name>
<evidence type="ECO:0000256" key="1">
    <source>
        <dbReference type="SAM" id="MobiDB-lite"/>
    </source>
</evidence>
<sequence length="90" mass="9635">MLDDAFEEYRGSVSLQLVTVHLSVGIENVGVEVEVEVEGEVEGEAAARSRGEVEGEATARPMGEREVEEESAAQSKGAVVARPMSLLLYV</sequence>